<dbReference type="Pfam" id="PF23664">
    <property type="entry name" value="Ig_Pom152"/>
    <property type="match status" value="2"/>
</dbReference>
<dbReference type="GO" id="GO:0006606">
    <property type="term" value="P:protein import into nucleus"/>
    <property type="evidence" value="ECO:0007669"/>
    <property type="project" value="TreeGrafter"/>
</dbReference>
<evidence type="ECO:0000259" key="5">
    <source>
        <dbReference type="Pfam" id="PF24519"/>
    </source>
</evidence>
<feature type="region of interest" description="Disordered" evidence="1">
    <location>
        <begin position="378"/>
        <end position="406"/>
    </location>
</feature>
<evidence type="ECO:0000259" key="2">
    <source>
        <dbReference type="Pfam" id="PF23664"/>
    </source>
</evidence>
<dbReference type="InterPro" id="IPR056541">
    <property type="entry name" value="Ig-like_POM152"/>
</dbReference>
<proteinExistence type="predicted"/>
<feature type="domain" description="Nucleoporin POM152 Ig-like" evidence="4">
    <location>
        <begin position="473"/>
        <end position="579"/>
    </location>
</feature>
<dbReference type="GO" id="GO:0070762">
    <property type="term" value="C:nuclear pore transmembrane ring"/>
    <property type="evidence" value="ECO:0007669"/>
    <property type="project" value="TreeGrafter"/>
</dbReference>
<dbReference type="InterPro" id="IPR037701">
    <property type="entry name" value="Pom152"/>
</dbReference>
<feature type="region of interest" description="Disordered" evidence="1">
    <location>
        <begin position="245"/>
        <end position="270"/>
    </location>
</feature>
<feature type="domain" description="Nucleoporin POM152 immunoglobulin-like" evidence="2">
    <location>
        <begin position="918"/>
        <end position="989"/>
    </location>
</feature>
<evidence type="ECO:0000313" key="7">
    <source>
        <dbReference type="EMBL" id="PFH49818.1"/>
    </source>
</evidence>
<evidence type="ECO:0008006" key="9">
    <source>
        <dbReference type="Google" id="ProtNLM"/>
    </source>
</evidence>
<feature type="compositionally biased region" description="Acidic residues" evidence="1">
    <location>
        <begin position="256"/>
        <end position="268"/>
    </location>
</feature>
<reference evidence="7 8" key="1">
    <citation type="submission" date="2014-02" db="EMBL/GenBank/DDBJ databases">
        <title>Transposable element dynamics among asymbiotic and ectomycorrhizal Amanita fungi.</title>
        <authorList>
            <consortium name="DOE Joint Genome Institute"/>
            <person name="Hess J."/>
            <person name="Skrede I."/>
            <person name="Wolfe B."/>
            <person name="LaButti K."/>
            <person name="Ohm R.A."/>
            <person name="Grigoriev I.V."/>
            <person name="Pringle A."/>
        </authorList>
    </citation>
    <scope>NUCLEOTIDE SEQUENCE [LARGE SCALE GENOMIC DNA]</scope>
    <source>
        <strain evidence="7 8">SKay4041</strain>
    </source>
</reference>
<organism evidence="7 8">
    <name type="scientific">Amanita thiersii Skay4041</name>
    <dbReference type="NCBI Taxonomy" id="703135"/>
    <lineage>
        <taxon>Eukaryota</taxon>
        <taxon>Fungi</taxon>
        <taxon>Dikarya</taxon>
        <taxon>Basidiomycota</taxon>
        <taxon>Agaricomycotina</taxon>
        <taxon>Agaricomycetes</taxon>
        <taxon>Agaricomycetidae</taxon>
        <taxon>Agaricales</taxon>
        <taxon>Pluteineae</taxon>
        <taxon>Amanitaceae</taxon>
        <taxon>Amanita</taxon>
    </lineage>
</organism>
<evidence type="ECO:0000259" key="6">
    <source>
        <dbReference type="Pfam" id="PF24527"/>
    </source>
</evidence>
<dbReference type="STRING" id="703135.A0A2A9NIB5"/>
<feature type="compositionally biased region" description="Basic and acidic residues" evidence="1">
    <location>
        <begin position="395"/>
        <end position="406"/>
    </location>
</feature>
<dbReference type="InterPro" id="IPR056542">
    <property type="entry name" value="Ig-like_POM152_1st"/>
</dbReference>
<feature type="domain" description="Nucleoporin POM152 Ig-like" evidence="4">
    <location>
        <begin position="794"/>
        <end position="877"/>
    </location>
</feature>
<dbReference type="InterPro" id="IPR056543">
    <property type="entry name" value="Ig-like_POM152_9th"/>
</dbReference>
<feature type="domain" description="Nucleoporin POM152 immunoglobulin-like" evidence="2">
    <location>
        <begin position="583"/>
        <end position="685"/>
    </location>
</feature>
<feature type="domain" description="Nucleoporin POM152 ninth Ig-like" evidence="6">
    <location>
        <begin position="1124"/>
        <end position="1196"/>
    </location>
</feature>
<feature type="domain" description="Nucleoporin POM152 first Ig-like" evidence="5">
    <location>
        <begin position="170"/>
        <end position="318"/>
    </location>
</feature>
<sequence>MSPPAKPPPTSSPHTPLIPERFLDAPSQRLYYLSLGLLCQAIKILDITWHWASGADNLSACKKWLLVDFIYVVLLRQLRIPRLTYGKSVILLQIASLWFLDGLFLGGITVNAPWTTIGGSQSTGQYEYATPESTSFLDLISPLTLGLISSRMKDAHLQGQHTVRMSPISTARLNPYDSTFCLNTPSDSVLIPILLNNTNVAGLRYLLTPLDLVEGRSPKKSEYIELSAKDLKAIEQSRLEALQVSRLTTSSPHDSDEYDEYDDDDDEETRTQDYRTKLQNTQSLVHIRVSKPGILRVLRVFDVSNTDAHLITPAEVLVVPCPRAQFIDDAWKDVNVRCAGQDQDVRLMISVNGHPPLSLRWLKIVNGKREHFLVEGIEGGHDHSSSSRTSGDIPKPMDHEKSHGEVARRSMVPQELKVPLTVPLDAVGTYVYALEEVTDGVGNVVSIESDVKSVDGRHMDQSAATRSLMVLRRPTFSFRHCGPERPTSLLIGSQAPLTIAAHEADDFDAPWEVDVSYLPQAASDNDTGKNKHLKPWKKTLKSSGHQKELTFMASNPGEYTILGVKGRHCPGDILAPETCRVIQKPLPSAEIQWKRIHECSGDTGVSASLVLRGTPPFQVYYRVQRDNEPPVDYSKTFATARGELTLQPERSGHYTFSFFRMSDTNYKKVELQGPSIDQVVHPLAAADFVTDNHDYGRNKRTISSCSGSIVDIDVELRGTGPWSLEVQVIGPKSSETKLFDNIDSPKKTLQIPIPKDVDKEGGPFEIDILSVEDAYKCKRPLSVPGVSVDVRRIKPTARFYGLESERHITVLETGKAALPLRLTGEGPWRVKYRHTASNKILNSVVTSPNAHLQVADKGTYELLEISDSKCLGTIIPGDTTYNVIWVPRPSAKLSTGTNAFYESYNGSHILPPICEGVDDHVDLDLSGRPPFQIMYNIAQGLENGGTKVLGQPTFNSIQPKTRFQLQTGTPGRIFYEVKQVGDAAYPLSKHRNTVIPRSERLIFEQQVSQRPSAHFRTRSRLAYCLNDVFVPAEQSPNDGLLVLEGTPPFKLTLSIKDISASQTELRTVEVYTHSWHINLPSYIFKSIGPHLVSVESVVDASNCAQMSVDPLSSFIWVDVVENAAIIPFDRRLDYCVGEITQFQLEGIPPWTISYTINDKPYTQHVSVSPFSLLQQQSGEFAITAIAHQQKLCKASVTDVKLHIHPLPSAQVGHGKRVYQDIHEGDQAEIVFTLIGEPPFTFTYQRSEASPKKGGKPGKVLETHTVSRVTTHEYSIFSALEGTWTVTSISDKYCRYPPAVPDGGVGKH</sequence>
<dbReference type="OrthoDB" id="5529162at2759"/>
<evidence type="ECO:0000256" key="1">
    <source>
        <dbReference type="SAM" id="MobiDB-lite"/>
    </source>
</evidence>
<gene>
    <name evidence="7" type="ORF">AMATHDRAFT_146737</name>
</gene>
<dbReference type="Pfam" id="PF24097">
    <property type="entry name" value="TMD_POM152"/>
    <property type="match status" value="1"/>
</dbReference>
<accession>A0A2A9NIB5</accession>
<dbReference type="Pfam" id="PF24527">
    <property type="entry name" value="Ig-like_Pom152_9"/>
    <property type="match status" value="1"/>
</dbReference>
<dbReference type="Pfam" id="PF24519">
    <property type="entry name" value="Ig-like_Pom152_1"/>
    <property type="match status" value="1"/>
</dbReference>
<dbReference type="InterPro" id="IPR056540">
    <property type="entry name" value="TMD_POM152"/>
</dbReference>
<keyword evidence="8" id="KW-1185">Reference proteome</keyword>
<dbReference type="Pfam" id="PF24312">
    <property type="entry name" value="Ig-like_POM152"/>
    <property type="match status" value="2"/>
</dbReference>
<protein>
    <recommendedName>
        <fullName evidence="9">Nucleoporin Pom152</fullName>
    </recommendedName>
</protein>
<feature type="domain" description="Nucleoporin POM152 N-terminal transmembrane" evidence="3">
    <location>
        <begin position="24"/>
        <end position="108"/>
    </location>
</feature>
<dbReference type="InterPro" id="IPR056544">
    <property type="entry name" value="Ig_POM152"/>
</dbReference>
<name>A0A2A9NIB5_9AGAR</name>
<dbReference type="Proteomes" id="UP000242287">
    <property type="component" value="Unassembled WGS sequence"/>
</dbReference>
<evidence type="ECO:0000259" key="4">
    <source>
        <dbReference type="Pfam" id="PF24312"/>
    </source>
</evidence>
<dbReference type="PANTHER" id="PTHR28206">
    <property type="entry name" value="NUCLEOPORIN POM152"/>
    <property type="match status" value="1"/>
</dbReference>
<dbReference type="EMBL" id="KZ302019">
    <property type="protein sequence ID" value="PFH49818.1"/>
    <property type="molecule type" value="Genomic_DNA"/>
</dbReference>
<dbReference type="GO" id="GO:0006999">
    <property type="term" value="P:nuclear pore organization"/>
    <property type="evidence" value="ECO:0007669"/>
    <property type="project" value="TreeGrafter"/>
</dbReference>
<evidence type="ECO:0000313" key="8">
    <source>
        <dbReference type="Proteomes" id="UP000242287"/>
    </source>
</evidence>
<dbReference type="PANTHER" id="PTHR28206:SF1">
    <property type="entry name" value="NUCLEOPORIN POM152"/>
    <property type="match status" value="1"/>
</dbReference>
<evidence type="ECO:0000259" key="3">
    <source>
        <dbReference type="Pfam" id="PF24097"/>
    </source>
</evidence>
<dbReference type="GO" id="GO:0017056">
    <property type="term" value="F:structural constituent of nuclear pore"/>
    <property type="evidence" value="ECO:0007669"/>
    <property type="project" value="InterPro"/>
</dbReference>